<evidence type="ECO:0000256" key="1">
    <source>
        <dbReference type="SAM" id="SignalP"/>
    </source>
</evidence>
<dbReference type="AlphaFoldDB" id="A0A4V6J143"/>
<dbReference type="GO" id="GO:0019867">
    <property type="term" value="C:outer membrane"/>
    <property type="evidence" value="ECO:0007669"/>
    <property type="project" value="InterPro"/>
</dbReference>
<dbReference type="InterPro" id="IPR008816">
    <property type="entry name" value="Gly_zipper_2TM_dom"/>
</dbReference>
<dbReference type="Proteomes" id="UP000339249">
    <property type="component" value="Unassembled WGS sequence"/>
</dbReference>
<dbReference type="NCBIfam" id="NF007830">
    <property type="entry name" value="PRK10540.1"/>
    <property type="match status" value="1"/>
</dbReference>
<feature type="chain" id="PRO_5020654939" evidence="1">
    <location>
        <begin position="25"/>
        <end position="114"/>
    </location>
</feature>
<evidence type="ECO:0000259" key="2">
    <source>
        <dbReference type="Pfam" id="PF05433"/>
    </source>
</evidence>
<keyword evidence="1" id="KW-0732">Signal</keyword>
<name>A0A4V6J143_RAOTE</name>
<dbReference type="EMBL" id="CABDVU010000001">
    <property type="protein sequence ID" value="VTN08404.1"/>
    <property type="molecule type" value="Genomic_DNA"/>
</dbReference>
<evidence type="ECO:0000313" key="3">
    <source>
        <dbReference type="EMBL" id="VTN08404.1"/>
    </source>
</evidence>
<dbReference type="PROSITE" id="PS51257">
    <property type="entry name" value="PROKAR_LIPOPROTEIN"/>
    <property type="match status" value="1"/>
</dbReference>
<dbReference type="Pfam" id="PF05433">
    <property type="entry name" value="Rick_17kDa_Anti"/>
    <property type="match status" value="1"/>
</dbReference>
<protein>
    <submittedName>
        <fullName evidence="3">Lipoprotein</fullName>
    </submittedName>
</protein>
<evidence type="ECO:0000313" key="4">
    <source>
        <dbReference type="Proteomes" id="UP000339249"/>
    </source>
</evidence>
<feature type="signal peptide" evidence="1">
    <location>
        <begin position="1"/>
        <end position="24"/>
    </location>
</feature>
<keyword evidence="3" id="KW-0449">Lipoprotein</keyword>
<reference evidence="3 4" key="1">
    <citation type="submission" date="2019-04" db="EMBL/GenBank/DDBJ databases">
        <authorList>
            <consortium name="Pathogen Informatics"/>
        </authorList>
    </citation>
    <scope>NUCLEOTIDE SEQUENCE [LARGE SCALE GENOMIC DNA]</scope>
    <source>
        <strain evidence="3 4">NCTC9185</strain>
    </source>
</reference>
<sequence>MMTSMSKKMAAAVLAVTVVMSLSACSNWSKRDRNTAIGAGAGALGGAVLTDGSTLGTLGGAAVGGIIGHQVGKISFKSVQIKNNCSQISDLRTGKNQGHGIYRGPVVIISRRPA</sequence>
<accession>A0A4V6J143</accession>
<organism evidence="3 4">
    <name type="scientific">Raoultella terrigena</name>
    <name type="common">Klebsiella terrigena</name>
    <dbReference type="NCBI Taxonomy" id="577"/>
    <lineage>
        <taxon>Bacteria</taxon>
        <taxon>Pseudomonadati</taxon>
        <taxon>Pseudomonadota</taxon>
        <taxon>Gammaproteobacteria</taxon>
        <taxon>Enterobacterales</taxon>
        <taxon>Enterobacteriaceae</taxon>
        <taxon>Klebsiella/Raoultella group</taxon>
        <taxon>Raoultella</taxon>
    </lineage>
</organism>
<gene>
    <name evidence="3" type="ORF">NCTC9185_00281</name>
</gene>
<feature type="domain" description="Glycine zipper 2TM" evidence="2">
    <location>
        <begin position="35"/>
        <end position="72"/>
    </location>
</feature>
<proteinExistence type="predicted"/>